<name>A0A8W8P512_MAGGI</name>
<feature type="transmembrane region" description="Helical" evidence="2">
    <location>
        <begin position="220"/>
        <end position="244"/>
    </location>
</feature>
<keyword evidence="2" id="KW-0812">Transmembrane</keyword>
<feature type="region of interest" description="Disordered" evidence="1">
    <location>
        <begin position="303"/>
        <end position="334"/>
    </location>
</feature>
<reference evidence="3" key="1">
    <citation type="submission" date="2022-08" db="UniProtKB">
        <authorList>
            <consortium name="EnsemblMetazoa"/>
        </authorList>
    </citation>
    <scope>IDENTIFICATION</scope>
    <source>
        <strain evidence="3">05x7-T-G4-1.051#20</strain>
    </source>
</reference>
<keyword evidence="4" id="KW-1185">Reference proteome</keyword>
<dbReference type="Proteomes" id="UP000005408">
    <property type="component" value="Unassembled WGS sequence"/>
</dbReference>
<dbReference type="AlphaFoldDB" id="A0A8W8P512"/>
<keyword evidence="2" id="KW-0472">Membrane</keyword>
<evidence type="ECO:0000256" key="2">
    <source>
        <dbReference type="SAM" id="Phobius"/>
    </source>
</evidence>
<dbReference type="InterPro" id="IPR013783">
    <property type="entry name" value="Ig-like_fold"/>
</dbReference>
<evidence type="ECO:0000256" key="1">
    <source>
        <dbReference type="SAM" id="MobiDB-lite"/>
    </source>
</evidence>
<sequence length="334" mass="37725">MYFIIFFSDSDDILLYMNGEIKSNIELNENAPLRISCRVDGNPAPTIRLSRSHSETELRKIQGTWLNYTRNTAQCTDTDTYRCSGTSTGFNITDKVININVLCITRFDKAGRFKSSYGSKSGMDTTINVAVPIIANPLPQPSDFKWDGPVQVYARTTISTGVSYKHVIESFIPVKDHTYFGNFTLSYKGQTFTRITINAEDNLLENPSMESSGEVASRSFIIAISLVSILLGLTWFMVAMFVVYDRLYRTIHQKSKHGEESTQLQTQNMTHHYDDLQGTDVDQLEAQNMIQHYDDVQGRVEKGNYTDLKGDNTAAEGDYTELGQSDPETPYEEL</sequence>
<organism evidence="3 4">
    <name type="scientific">Magallana gigas</name>
    <name type="common">Pacific oyster</name>
    <name type="synonym">Crassostrea gigas</name>
    <dbReference type="NCBI Taxonomy" id="29159"/>
    <lineage>
        <taxon>Eukaryota</taxon>
        <taxon>Metazoa</taxon>
        <taxon>Spiralia</taxon>
        <taxon>Lophotrochozoa</taxon>
        <taxon>Mollusca</taxon>
        <taxon>Bivalvia</taxon>
        <taxon>Autobranchia</taxon>
        <taxon>Pteriomorphia</taxon>
        <taxon>Ostreida</taxon>
        <taxon>Ostreoidea</taxon>
        <taxon>Ostreidae</taxon>
        <taxon>Magallana</taxon>
    </lineage>
</organism>
<protein>
    <recommendedName>
        <fullName evidence="5">Ig-like domain-containing protein</fullName>
    </recommendedName>
</protein>
<evidence type="ECO:0000313" key="4">
    <source>
        <dbReference type="Proteomes" id="UP000005408"/>
    </source>
</evidence>
<evidence type="ECO:0008006" key="5">
    <source>
        <dbReference type="Google" id="ProtNLM"/>
    </source>
</evidence>
<accession>A0A8W8P512</accession>
<evidence type="ECO:0000313" key="3">
    <source>
        <dbReference type="EnsemblMetazoa" id="G9935.1:cds"/>
    </source>
</evidence>
<dbReference type="EnsemblMetazoa" id="G9935.1">
    <property type="protein sequence ID" value="G9935.1:cds"/>
    <property type="gene ID" value="G9935"/>
</dbReference>
<dbReference type="SUPFAM" id="SSF48726">
    <property type="entry name" value="Immunoglobulin"/>
    <property type="match status" value="1"/>
</dbReference>
<dbReference type="Gene3D" id="2.60.40.10">
    <property type="entry name" value="Immunoglobulins"/>
    <property type="match status" value="1"/>
</dbReference>
<keyword evidence="2" id="KW-1133">Transmembrane helix</keyword>
<proteinExistence type="predicted"/>
<dbReference type="InterPro" id="IPR036179">
    <property type="entry name" value="Ig-like_dom_sf"/>
</dbReference>